<dbReference type="AlphaFoldDB" id="A0A212KFN0"/>
<gene>
    <name evidence="1" type="ORF">KL86DYS2_20093</name>
</gene>
<reference evidence="1" key="1">
    <citation type="submission" date="2016-04" db="EMBL/GenBank/DDBJ databases">
        <authorList>
            <person name="Evans L.H."/>
            <person name="Alamgir A."/>
            <person name="Owens N."/>
            <person name="Weber N.D."/>
            <person name="Virtaneva K."/>
            <person name="Barbian K."/>
            <person name="Babar A."/>
            <person name="Rosenke K."/>
        </authorList>
    </citation>
    <scope>NUCLEOTIDE SEQUENCE</scope>
    <source>
        <strain evidence="1">86-2</strain>
    </source>
</reference>
<proteinExistence type="predicted"/>
<dbReference type="EMBL" id="FLUL01000002">
    <property type="protein sequence ID" value="SBW10469.1"/>
    <property type="molecule type" value="Genomic_DNA"/>
</dbReference>
<name>A0A212KFN0_9BACT</name>
<accession>A0A212KFN0</accession>
<protein>
    <submittedName>
        <fullName evidence="1">Uncharacterized protein</fullName>
    </submittedName>
</protein>
<sequence length="46" mass="5650">MLKKAGYSRIGYFIYILLIFKQIQVFQETEGRDFLREADYMKRKIK</sequence>
<organism evidence="1">
    <name type="scientific">uncultured Dysgonomonas sp</name>
    <dbReference type="NCBI Taxonomy" id="206096"/>
    <lineage>
        <taxon>Bacteria</taxon>
        <taxon>Pseudomonadati</taxon>
        <taxon>Bacteroidota</taxon>
        <taxon>Bacteroidia</taxon>
        <taxon>Bacteroidales</taxon>
        <taxon>Dysgonomonadaceae</taxon>
        <taxon>Dysgonomonas</taxon>
        <taxon>environmental samples</taxon>
    </lineage>
</organism>
<evidence type="ECO:0000313" key="1">
    <source>
        <dbReference type="EMBL" id="SBW10469.1"/>
    </source>
</evidence>